<keyword evidence="7" id="KW-0732">Signal</keyword>
<evidence type="ECO:0000256" key="3">
    <source>
        <dbReference type="ARBA" id="ARBA00012865"/>
    </source>
</evidence>
<dbReference type="Pfam" id="PF13354">
    <property type="entry name" value="Beta-lactamase2"/>
    <property type="match status" value="1"/>
</dbReference>
<dbReference type="EC" id="3.5.2.6" evidence="3 6"/>
<dbReference type="Gene3D" id="3.40.710.10">
    <property type="entry name" value="DD-peptidase/beta-lactamase superfamily"/>
    <property type="match status" value="1"/>
</dbReference>
<dbReference type="PROSITE" id="PS00146">
    <property type="entry name" value="BETA_LACTAMASE_A"/>
    <property type="match status" value="1"/>
</dbReference>
<feature type="signal peptide" evidence="7">
    <location>
        <begin position="1"/>
        <end position="21"/>
    </location>
</feature>
<organism evidence="9 10">
    <name type="scientific">Sphingomonas sanxanigenens</name>
    <dbReference type="NCBI Taxonomy" id="397260"/>
    <lineage>
        <taxon>Bacteria</taxon>
        <taxon>Pseudomonadati</taxon>
        <taxon>Pseudomonadota</taxon>
        <taxon>Alphaproteobacteria</taxon>
        <taxon>Sphingomonadales</taxon>
        <taxon>Sphingomonadaceae</taxon>
        <taxon>Sphingomonas</taxon>
    </lineage>
</organism>
<dbReference type="AlphaFoldDB" id="A0A2W5A2Z0"/>
<dbReference type="PRINTS" id="PR00118">
    <property type="entry name" value="BLACTAMASEA"/>
</dbReference>
<sequence length="340" mass="35900">MSKLGAGLALAAFFVVSPVVAQPAQLPVAAPARAVAPSVRQALSTQILTLEKQIQGRVGVAFRLVETGEGGAVAGGERFPMASTYKVAIAGALLTLVDKGQVSLDQMVSVTQRDFDQTGEVADRLIHPGITLSVANMMELMLTQSNNSATDKMLELAGGPAAVTTWLRANGIADMQVDRSVNDVLNDFYGTPEGSPFAKQFMARGLSDADIEKVAYSARAAFEKDPRDTSAPTAMVDLLAKLLAGSLLKPESRTFLIGVMERCETGQARLKGLLPQGTIVAHKTGTLGGALNDVGMITLPGGRGHLLIAVYTKSSSLPGPQRERAIAEISRSLFDYFAMR</sequence>
<evidence type="ECO:0000256" key="4">
    <source>
        <dbReference type="ARBA" id="ARBA00022801"/>
    </source>
</evidence>
<evidence type="ECO:0000256" key="2">
    <source>
        <dbReference type="ARBA" id="ARBA00009009"/>
    </source>
</evidence>
<evidence type="ECO:0000256" key="5">
    <source>
        <dbReference type="ARBA" id="ARBA00023251"/>
    </source>
</evidence>
<gene>
    <name evidence="9" type="ORF">DI623_11675</name>
</gene>
<dbReference type="EMBL" id="QFNN01000077">
    <property type="protein sequence ID" value="PZO88944.1"/>
    <property type="molecule type" value="Genomic_DNA"/>
</dbReference>
<dbReference type="PANTHER" id="PTHR35333:SF3">
    <property type="entry name" value="BETA-LACTAMASE-TYPE TRANSPEPTIDASE FOLD CONTAINING PROTEIN"/>
    <property type="match status" value="1"/>
</dbReference>
<dbReference type="GO" id="GO:0030655">
    <property type="term" value="P:beta-lactam antibiotic catabolic process"/>
    <property type="evidence" value="ECO:0007669"/>
    <property type="project" value="InterPro"/>
</dbReference>
<comment type="catalytic activity">
    <reaction evidence="1 6">
        <text>a beta-lactam + H2O = a substituted beta-amino acid</text>
        <dbReference type="Rhea" id="RHEA:20401"/>
        <dbReference type="ChEBI" id="CHEBI:15377"/>
        <dbReference type="ChEBI" id="CHEBI:35627"/>
        <dbReference type="ChEBI" id="CHEBI:140347"/>
        <dbReference type="EC" id="3.5.2.6"/>
    </reaction>
</comment>
<dbReference type="InterPro" id="IPR045155">
    <property type="entry name" value="Beta-lactam_cat"/>
</dbReference>
<reference evidence="9 10" key="1">
    <citation type="submission" date="2017-08" db="EMBL/GenBank/DDBJ databases">
        <title>Infants hospitalized years apart are colonized by the same room-sourced microbial strains.</title>
        <authorList>
            <person name="Brooks B."/>
            <person name="Olm M.R."/>
            <person name="Firek B.A."/>
            <person name="Baker R."/>
            <person name="Thomas B.C."/>
            <person name="Morowitz M.J."/>
            <person name="Banfield J.F."/>
        </authorList>
    </citation>
    <scope>NUCLEOTIDE SEQUENCE [LARGE SCALE GENOMIC DNA]</scope>
    <source>
        <strain evidence="9">S2_018_000_R2_101</strain>
    </source>
</reference>
<dbReference type="NCBIfam" id="NF033103">
    <property type="entry name" value="bla_class_A"/>
    <property type="match status" value="1"/>
</dbReference>
<name>A0A2W5A2Z0_9SPHN</name>
<comment type="caution">
    <text evidence="9">The sequence shown here is derived from an EMBL/GenBank/DDBJ whole genome shotgun (WGS) entry which is preliminary data.</text>
</comment>
<evidence type="ECO:0000313" key="9">
    <source>
        <dbReference type="EMBL" id="PZO88944.1"/>
    </source>
</evidence>
<evidence type="ECO:0000259" key="8">
    <source>
        <dbReference type="Pfam" id="PF13354"/>
    </source>
</evidence>
<keyword evidence="4 6" id="KW-0378">Hydrolase</keyword>
<dbReference type="Proteomes" id="UP000249066">
    <property type="component" value="Unassembled WGS sequence"/>
</dbReference>
<dbReference type="SUPFAM" id="SSF56601">
    <property type="entry name" value="beta-lactamase/transpeptidase-like"/>
    <property type="match status" value="1"/>
</dbReference>
<proteinExistence type="inferred from homology"/>
<feature type="chain" id="PRO_5015936481" description="Beta-lactamase" evidence="7">
    <location>
        <begin position="22"/>
        <end position="340"/>
    </location>
</feature>
<evidence type="ECO:0000256" key="7">
    <source>
        <dbReference type="SAM" id="SignalP"/>
    </source>
</evidence>
<accession>A0A2W5A2Z0</accession>
<dbReference type="InterPro" id="IPR000871">
    <property type="entry name" value="Beta-lactam_class-A"/>
</dbReference>
<dbReference type="InterPro" id="IPR012338">
    <property type="entry name" value="Beta-lactam/transpept-like"/>
</dbReference>
<dbReference type="InterPro" id="IPR023650">
    <property type="entry name" value="Beta-lactam_class-A_AS"/>
</dbReference>
<comment type="similarity">
    <text evidence="2 6">Belongs to the class-A beta-lactamase family.</text>
</comment>
<dbReference type="PANTHER" id="PTHR35333">
    <property type="entry name" value="BETA-LACTAMASE"/>
    <property type="match status" value="1"/>
</dbReference>
<protein>
    <recommendedName>
        <fullName evidence="3 6">Beta-lactamase</fullName>
        <ecNumber evidence="3 6">3.5.2.6</ecNumber>
    </recommendedName>
</protein>
<dbReference type="GO" id="GO:0046677">
    <property type="term" value="P:response to antibiotic"/>
    <property type="evidence" value="ECO:0007669"/>
    <property type="project" value="UniProtKB-UniRule"/>
</dbReference>
<evidence type="ECO:0000313" key="10">
    <source>
        <dbReference type="Proteomes" id="UP000249066"/>
    </source>
</evidence>
<evidence type="ECO:0000256" key="1">
    <source>
        <dbReference type="ARBA" id="ARBA00001526"/>
    </source>
</evidence>
<evidence type="ECO:0000256" key="6">
    <source>
        <dbReference type="RuleBase" id="RU361140"/>
    </source>
</evidence>
<feature type="domain" description="Beta-lactamase class A catalytic" evidence="8">
    <location>
        <begin position="59"/>
        <end position="312"/>
    </location>
</feature>
<keyword evidence="5 6" id="KW-0046">Antibiotic resistance</keyword>
<dbReference type="GO" id="GO:0008800">
    <property type="term" value="F:beta-lactamase activity"/>
    <property type="evidence" value="ECO:0007669"/>
    <property type="project" value="UniProtKB-UniRule"/>
</dbReference>